<dbReference type="Gramene" id="RZC49730">
    <property type="protein sequence ID" value="RZC49730"/>
    <property type="gene ID" value="C5167_018160"/>
</dbReference>
<gene>
    <name evidence="2" type="ORF">C5167_018160</name>
</gene>
<reference evidence="2 3" key="1">
    <citation type="journal article" date="2018" name="Science">
        <title>The opium poppy genome and morphinan production.</title>
        <authorList>
            <person name="Guo L."/>
            <person name="Winzer T."/>
            <person name="Yang X."/>
            <person name="Li Y."/>
            <person name="Ning Z."/>
            <person name="He Z."/>
            <person name="Teodor R."/>
            <person name="Lu Y."/>
            <person name="Bowser T.A."/>
            <person name="Graham I.A."/>
            <person name="Ye K."/>
        </authorList>
    </citation>
    <scope>NUCLEOTIDE SEQUENCE [LARGE SCALE GENOMIC DNA]</scope>
    <source>
        <strain evidence="3">cv. HN1</strain>
        <tissue evidence="2">Leaves</tissue>
    </source>
</reference>
<dbReference type="STRING" id="3469.A0A4Y7IPJ7"/>
<protein>
    <submittedName>
        <fullName evidence="2">Uncharacterized protein</fullName>
    </submittedName>
</protein>
<sequence length="213" mass="23780">MGNATPNYHPVMKARKLMITQKGKGKKWFVHVTWRRLKKLHHDEANKELVKGIGLIGSDGIPSLVPSTSLYLHDPTLILNIVQRKEAEKGTRCNIMEEKDPESSKKKTPAPKGPSCAVPERSLRHVVGKVAPILRQLKSNLLYMDAALPEEALRPLKSDSLKGSVWRAFTKSAESVIELIRIGYQSEYAHTTTQYPSLFGLTSYYASAQAQDS</sequence>
<evidence type="ECO:0000256" key="1">
    <source>
        <dbReference type="SAM" id="MobiDB-lite"/>
    </source>
</evidence>
<accession>A0A4Y7IPJ7</accession>
<dbReference type="EMBL" id="CM010716">
    <property type="protein sequence ID" value="RZC49730.1"/>
    <property type="molecule type" value="Genomic_DNA"/>
</dbReference>
<name>A0A4Y7IPJ7_PAPSO</name>
<evidence type="ECO:0000313" key="2">
    <source>
        <dbReference type="EMBL" id="RZC49730.1"/>
    </source>
</evidence>
<dbReference type="AlphaFoldDB" id="A0A4Y7IPJ7"/>
<dbReference type="Proteomes" id="UP000316621">
    <property type="component" value="Chromosome 2"/>
</dbReference>
<keyword evidence="3" id="KW-1185">Reference proteome</keyword>
<proteinExistence type="predicted"/>
<evidence type="ECO:0000313" key="3">
    <source>
        <dbReference type="Proteomes" id="UP000316621"/>
    </source>
</evidence>
<organism evidence="2 3">
    <name type="scientific">Papaver somniferum</name>
    <name type="common">Opium poppy</name>
    <dbReference type="NCBI Taxonomy" id="3469"/>
    <lineage>
        <taxon>Eukaryota</taxon>
        <taxon>Viridiplantae</taxon>
        <taxon>Streptophyta</taxon>
        <taxon>Embryophyta</taxon>
        <taxon>Tracheophyta</taxon>
        <taxon>Spermatophyta</taxon>
        <taxon>Magnoliopsida</taxon>
        <taxon>Ranunculales</taxon>
        <taxon>Papaveraceae</taxon>
        <taxon>Papaveroideae</taxon>
        <taxon>Papaver</taxon>
    </lineage>
</organism>
<dbReference type="PANTHER" id="PTHR47162">
    <property type="entry name" value="OS02G0192300 PROTEIN"/>
    <property type="match status" value="1"/>
</dbReference>
<dbReference type="PANTHER" id="PTHR47162:SF10">
    <property type="entry name" value="METHYL-CPG-BINDING DOMAIN-CONTAINING PROTEIN 9 ISOFORM X1"/>
    <property type="match status" value="1"/>
</dbReference>
<feature type="compositionally biased region" description="Basic and acidic residues" evidence="1">
    <location>
        <begin position="92"/>
        <end position="105"/>
    </location>
</feature>
<feature type="region of interest" description="Disordered" evidence="1">
    <location>
        <begin position="92"/>
        <end position="117"/>
    </location>
</feature>